<dbReference type="Pfam" id="PF03147">
    <property type="entry name" value="FDX-ACB"/>
    <property type="match status" value="1"/>
</dbReference>
<dbReference type="CDD" id="cd02796">
    <property type="entry name" value="tRNA_bind_bactPheRS"/>
    <property type="match status" value="1"/>
</dbReference>
<dbReference type="GO" id="GO:0000287">
    <property type="term" value="F:magnesium ion binding"/>
    <property type="evidence" value="ECO:0007669"/>
    <property type="project" value="InterPro"/>
</dbReference>
<dbReference type="GO" id="GO:0009328">
    <property type="term" value="C:phenylalanine-tRNA ligase complex"/>
    <property type="evidence" value="ECO:0007669"/>
    <property type="project" value="TreeGrafter"/>
</dbReference>
<evidence type="ECO:0000256" key="2">
    <source>
        <dbReference type="ARBA" id="ARBA00004496"/>
    </source>
</evidence>
<keyword evidence="8" id="KW-0820">tRNA-binding</keyword>
<comment type="cofactor">
    <cofactor evidence="1">
        <name>Mg(2+)</name>
        <dbReference type="ChEBI" id="CHEBI:18420"/>
    </cofactor>
</comment>
<dbReference type="GO" id="GO:0004826">
    <property type="term" value="F:phenylalanine-tRNA ligase activity"/>
    <property type="evidence" value="ECO:0007669"/>
    <property type="project" value="UniProtKB-EC"/>
</dbReference>
<evidence type="ECO:0000256" key="10">
    <source>
        <dbReference type="ARBA" id="ARBA00022723"/>
    </source>
</evidence>
<keyword evidence="14" id="KW-0694">RNA-binding</keyword>
<sequence length="800" mass="87640">MKVPLSWLKQYVDVDLPAQDLARLLTMAGIEVGDVEVIGGWSEVFVGQVTGVRPHPNADRLHLCVVSTGSEELEVVCGAPNVAAGQNICFAKVGANIYNTHTERHEVLEAAKIRGVESRGMICSAVELGLGDDHSGIIELPEDAPVGALLVDYLGDTVLDLELTPNRLDCLSVLGVAHEVAALTGKTVKEPEMNYKEAGAPITEQIYISVESPELCRRYTASLLQGVKIGPSPQWLQDRLTRAGLRPINNVVDVTNFVMLEYNQPLHSFDYDLIKDATVIVRRARPDEMLTTLDGVERKLTVENLVIADANYAIGLGGVIGGANSEISVNTVNVLLESATFDGANNRETAQTLELRTEATLRFEKGLRPELAPIALRRATGLIQEVAGGTVAPGIVDVLSDEGADAPVVPLTGEKIRRMLGMEVDQKRVQETLDALGFTWEFAGESELKVTVPYWRNDVNIEEDLVEEVVRTIGYDLVPTTMLSSPIPFQQPVPVMGLRDQIKDLLASEGIQEVINYPLVTLQQLDQVEQLDPANLPMRVTNPMSADREYLRTTLRASLLATLVANQSHGSGPFRLFEAGRVFWPREGDLPDERETVAGVLAGLRHEPFWLEDDSLMDFYDAKGVVELVLNRLGVSATYEPSDDPSFHPGRCAVIKVADAVIGVVGEVHPVVMDRLGLESPQVAAFELYLGPILAALPAGQQQFEPLPRYPSATRDLALVMPTDVDAGQVTRLILRHRGVDRADLFDIYAGENIAEGTKSLAFHVYFQARDRTLTNEEVNRSLDSLLRTLERELKVTLRA</sequence>
<evidence type="ECO:0000256" key="18">
    <source>
        <dbReference type="ARBA" id="ARBA00049255"/>
    </source>
</evidence>
<comment type="catalytic activity">
    <reaction evidence="18">
        <text>tRNA(Phe) + L-phenylalanine + ATP = L-phenylalanyl-tRNA(Phe) + AMP + diphosphate + H(+)</text>
        <dbReference type="Rhea" id="RHEA:19413"/>
        <dbReference type="Rhea" id="RHEA-COMP:9668"/>
        <dbReference type="Rhea" id="RHEA-COMP:9699"/>
        <dbReference type="ChEBI" id="CHEBI:15378"/>
        <dbReference type="ChEBI" id="CHEBI:30616"/>
        <dbReference type="ChEBI" id="CHEBI:33019"/>
        <dbReference type="ChEBI" id="CHEBI:58095"/>
        <dbReference type="ChEBI" id="CHEBI:78442"/>
        <dbReference type="ChEBI" id="CHEBI:78531"/>
        <dbReference type="ChEBI" id="CHEBI:456215"/>
        <dbReference type="EC" id="6.1.1.20"/>
    </reaction>
</comment>
<dbReference type="NCBIfam" id="TIGR00472">
    <property type="entry name" value="pheT_bact"/>
    <property type="match status" value="1"/>
</dbReference>
<dbReference type="PROSITE" id="PS51483">
    <property type="entry name" value="B5"/>
    <property type="match status" value="1"/>
</dbReference>
<feature type="domain" description="FDX-ACB" evidence="20">
    <location>
        <begin position="708"/>
        <end position="799"/>
    </location>
</feature>
<feature type="domain" description="B5" evidence="21">
    <location>
        <begin position="404"/>
        <end position="480"/>
    </location>
</feature>
<protein>
    <recommendedName>
        <fullName evidence="6">Phenylalanine--tRNA ligase beta subunit</fullName>
        <ecNumber evidence="5">6.1.1.20</ecNumber>
    </recommendedName>
    <alternativeName>
        <fullName evidence="17">Phenylalanyl-tRNA synthetase beta subunit</fullName>
    </alternativeName>
</protein>
<comment type="subunit">
    <text evidence="4">Tetramer of two alpha and two beta subunits.</text>
</comment>
<dbReference type="PROSITE" id="PS50886">
    <property type="entry name" value="TRBD"/>
    <property type="match status" value="1"/>
</dbReference>
<dbReference type="SUPFAM" id="SSF56037">
    <property type="entry name" value="PheT/TilS domain"/>
    <property type="match status" value="1"/>
</dbReference>
<dbReference type="FunFam" id="2.40.50.140:FF:000045">
    <property type="entry name" value="Phenylalanine--tRNA ligase beta subunit"/>
    <property type="match status" value="1"/>
</dbReference>
<dbReference type="InterPro" id="IPR005147">
    <property type="entry name" value="tRNA_synthase_B5-dom"/>
</dbReference>
<proteinExistence type="inferred from homology"/>
<dbReference type="InterPro" id="IPR005146">
    <property type="entry name" value="B3/B4_tRNA-bd"/>
</dbReference>
<evidence type="ECO:0000256" key="7">
    <source>
        <dbReference type="ARBA" id="ARBA00022490"/>
    </source>
</evidence>
<dbReference type="PANTHER" id="PTHR10947:SF0">
    <property type="entry name" value="PHENYLALANINE--TRNA LIGASE BETA SUBUNIT"/>
    <property type="match status" value="1"/>
</dbReference>
<comment type="subcellular location">
    <subcellularLocation>
        <location evidence="2">Cytoplasm</location>
    </subcellularLocation>
</comment>
<dbReference type="InterPro" id="IPR009061">
    <property type="entry name" value="DNA-bd_dom_put_sf"/>
</dbReference>
<dbReference type="NCBIfam" id="NF045760">
    <property type="entry name" value="YtpR"/>
    <property type="match status" value="1"/>
</dbReference>
<dbReference type="Pfam" id="PF01588">
    <property type="entry name" value="tRNA_bind"/>
    <property type="match status" value="1"/>
</dbReference>
<dbReference type="InterPro" id="IPR045864">
    <property type="entry name" value="aa-tRNA-synth_II/BPL/LPL"/>
</dbReference>
<evidence type="ECO:0000256" key="5">
    <source>
        <dbReference type="ARBA" id="ARBA00012814"/>
    </source>
</evidence>
<dbReference type="GO" id="GO:0000049">
    <property type="term" value="F:tRNA binding"/>
    <property type="evidence" value="ECO:0007669"/>
    <property type="project" value="UniProtKB-KW"/>
</dbReference>
<evidence type="ECO:0000256" key="16">
    <source>
        <dbReference type="ARBA" id="ARBA00023146"/>
    </source>
</evidence>
<keyword evidence="16 22" id="KW-0030">Aminoacyl-tRNA synthetase</keyword>
<dbReference type="GO" id="GO:0005524">
    <property type="term" value="F:ATP binding"/>
    <property type="evidence" value="ECO:0007669"/>
    <property type="project" value="UniProtKB-KW"/>
</dbReference>
<dbReference type="FunFam" id="3.50.40.10:FF:000001">
    <property type="entry name" value="Phenylalanine--tRNA ligase beta subunit"/>
    <property type="match status" value="1"/>
</dbReference>
<gene>
    <name evidence="22" type="ORF">MGWOODY_Clf2097</name>
</gene>
<evidence type="ECO:0000256" key="14">
    <source>
        <dbReference type="ARBA" id="ARBA00022884"/>
    </source>
</evidence>
<dbReference type="SUPFAM" id="SSF55681">
    <property type="entry name" value="Class II aaRS and biotin synthetases"/>
    <property type="match status" value="1"/>
</dbReference>
<evidence type="ECO:0000256" key="4">
    <source>
        <dbReference type="ARBA" id="ARBA00011209"/>
    </source>
</evidence>
<dbReference type="InterPro" id="IPR002547">
    <property type="entry name" value="tRNA-bd_dom"/>
</dbReference>
<keyword evidence="10" id="KW-0479">Metal-binding</keyword>
<dbReference type="GO" id="GO:0006432">
    <property type="term" value="P:phenylalanyl-tRNA aminoacylation"/>
    <property type="evidence" value="ECO:0007669"/>
    <property type="project" value="InterPro"/>
</dbReference>
<dbReference type="InterPro" id="IPR005121">
    <property type="entry name" value="Fdx_antiC-bd"/>
</dbReference>
<dbReference type="InterPro" id="IPR033714">
    <property type="entry name" value="tRNA_bind_bactPheRS"/>
</dbReference>
<evidence type="ECO:0000259" key="20">
    <source>
        <dbReference type="PROSITE" id="PS51447"/>
    </source>
</evidence>
<evidence type="ECO:0000256" key="1">
    <source>
        <dbReference type="ARBA" id="ARBA00001946"/>
    </source>
</evidence>
<feature type="domain" description="TRNA-binding" evidence="19">
    <location>
        <begin position="38"/>
        <end position="151"/>
    </location>
</feature>
<evidence type="ECO:0000259" key="19">
    <source>
        <dbReference type="PROSITE" id="PS50886"/>
    </source>
</evidence>
<dbReference type="SMART" id="SM00896">
    <property type="entry name" value="FDX-ACB"/>
    <property type="match status" value="1"/>
</dbReference>
<dbReference type="SUPFAM" id="SSF50249">
    <property type="entry name" value="Nucleic acid-binding proteins"/>
    <property type="match status" value="1"/>
</dbReference>
<dbReference type="SMART" id="SM00873">
    <property type="entry name" value="B3_4"/>
    <property type="match status" value="1"/>
</dbReference>
<dbReference type="InterPro" id="IPR004532">
    <property type="entry name" value="Phe-tRNA-ligase_IIc_bsu_bact"/>
</dbReference>
<dbReference type="InterPro" id="IPR012340">
    <property type="entry name" value="NA-bd_OB-fold"/>
</dbReference>
<dbReference type="Gene3D" id="2.40.50.140">
    <property type="entry name" value="Nucleic acid-binding proteins"/>
    <property type="match status" value="1"/>
</dbReference>
<keyword evidence="7" id="KW-0963">Cytoplasm</keyword>
<organism evidence="22">
    <name type="scientific">hydrothermal vent metagenome</name>
    <dbReference type="NCBI Taxonomy" id="652676"/>
    <lineage>
        <taxon>unclassified sequences</taxon>
        <taxon>metagenomes</taxon>
        <taxon>ecological metagenomes</taxon>
    </lineage>
</organism>
<keyword evidence="11" id="KW-0547">Nucleotide-binding</keyword>
<dbReference type="EC" id="6.1.1.20" evidence="5"/>
<evidence type="ECO:0000256" key="11">
    <source>
        <dbReference type="ARBA" id="ARBA00022741"/>
    </source>
</evidence>
<dbReference type="Pfam" id="PF03484">
    <property type="entry name" value="B5"/>
    <property type="match status" value="1"/>
</dbReference>
<evidence type="ECO:0000313" key="22">
    <source>
        <dbReference type="EMBL" id="CUV01976.1"/>
    </source>
</evidence>
<evidence type="ECO:0000256" key="13">
    <source>
        <dbReference type="ARBA" id="ARBA00022842"/>
    </source>
</evidence>
<evidence type="ECO:0000256" key="17">
    <source>
        <dbReference type="ARBA" id="ARBA00033189"/>
    </source>
</evidence>
<dbReference type="Gene3D" id="3.50.40.10">
    <property type="entry name" value="Phenylalanyl-trna Synthetase, Chain B, domain 3"/>
    <property type="match status" value="1"/>
</dbReference>
<dbReference type="HAMAP" id="MF_00283">
    <property type="entry name" value="Phe_tRNA_synth_beta1"/>
    <property type="match status" value="1"/>
</dbReference>
<dbReference type="AlphaFoldDB" id="A0A160V7U3"/>
<dbReference type="Gene3D" id="3.30.930.10">
    <property type="entry name" value="Bira Bifunctional Protein, Domain 2"/>
    <property type="match status" value="1"/>
</dbReference>
<evidence type="ECO:0000256" key="12">
    <source>
        <dbReference type="ARBA" id="ARBA00022840"/>
    </source>
</evidence>
<dbReference type="Pfam" id="PF03483">
    <property type="entry name" value="B3_4"/>
    <property type="match status" value="1"/>
</dbReference>
<dbReference type="CDD" id="cd00769">
    <property type="entry name" value="PheRS_beta_core"/>
    <property type="match status" value="1"/>
</dbReference>
<dbReference type="InterPro" id="IPR020825">
    <property type="entry name" value="Phe-tRNA_synthase-like_B3/B4"/>
</dbReference>
<dbReference type="Pfam" id="PF17759">
    <property type="entry name" value="tRNA_synthFbeta"/>
    <property type="match status" value="1"/>
</dbReference>
<reference evidence="22" key="1">
    <citation type="submission" date="2015-10" db="EMBL/GenBank/DDBJ databases">
        <authorList>
            <person name="Gilbert D.G."/>
        </authorList>
    </citation>
    <scope>NUCLEOTIDE SEQUENCE</scope>
</reference>
<accession>A0A160V7U3</accession>
<evidence type="ECO:0000256" key="6">
    <source>
        <dbReference type="ARBA" id="ARBA00017032"/>
    </source>
</evidence>
<dbReference type="Gene3D" id="3.30.56.10">
    <property type="match status" value="2"/>
</dbReference>
<dbReference type="EMBL" id="FAXA01000159">
    <property type="protein sequence ID" value="CUV01976.1"/>
    <property type="molecule type" value="Genomic_DNA"/>
</dbReference>
<evidence type="ECO:0000256" key="9">
    <source>
        <dbReference type="ARBA" id="ARBA00022598"/>
    </source>
</evidence>
<evidence type="ECO:0000256" key="15">
    <source>
        <dbReference type="ARBA" id="ARBA00022917"/>
    </source>
</evidence>
<name>A0A160V7U3_9ZZZZ</name>
<dbReference type="InterPro" id="IPR045060">
    <property type="entry name" value="Phe-tRNA-ligase_IIc_bsu"/>
</dbReference>
<dbReference type="SUPFAM" id="SSF54991">
    <property type="entry name" value="Anticodon-binding domain of PheRS"/>
    <property type="match status" value="1"/>
</dbReference>
<keyword evidence="13" id="KW-0460">Magnesium</keyword>
<evidence type="ECO:0000259" key="21">
    <source>
        <dbReference type="PROSITE" id="PS51483"/>
    </source>
</evidence>
<evidence type="ECO:0000256" key="3">
    <source>
        <dbReference type="ARBA" id="ARBA00008653"/>
    </source>
</evidence>
<dbReference type="PROSITE" id="PS51447">
    <property type="entry name" value="FDX_ACB"/>
    <property type="match status" value="1"/>
</dbReference>
<dbReference type="SUPFAM" id="SSF46955">
    <property type="entry name" value="Putative DNA-binding domain"/>
    <property type="match status" value="1"/>
</dbReference>
<keyword evidence="12" id="KW-0067">ATP-binding</keyword>
<evidence type="ECO:0000256" key="8">
    <source>
        <dbReference type="ARBA" id="ARBA00022555"/>
    </source>
</evidence>
<comment type="similarity">
    <text evidence="3">Belongs to the phenylalanyl-tRNA synthetase beta subunit family. Type 1 subfamily.</text>
</comment>
<dbReference type="SMART" id="SM00874">
    <property type="entry name" value="B5"/>
    <property type="match status" value="1"/>
</dbReference>
<dbReference type="Gene3D" id="3.30.70.380">
    <property type="entry name" value="Ferrodoxin-fold anticodon-binding domain"/>
    <property type="match status" value="1"/>
</dbReference>
<keyword evidence="15" id="KW-0648">Protein biosynthesis</keyword>
<dbReference type="PANTHER" id="PTHR10947">
    <property type="entry name" value="PHENYLALANYL-TRNA SYNTHETASE BETA CHAIN AND LEUCINE-RICH REPEAT-CONTAINING PROTEIN 47"/>
    <property type="match status" value="1"/>
</dbReference>
<dbReference type="InterPro" id="IPR041616">
    <property type="entry name" value="PheRS_beta_core"/>
</dbReference>
<dbReference type="InterPro" id="IPR036690">
    <property type="entry name" value="Fdx_antiC-bd_sf"/>
</dbReference>
<keyword evidence="9 22" id="KW-0436">Ligase</keyword>